<dbReference type="AlphaFoldDB" id="A0A8H5N0W4"/>
<dbReference type="EMBL" id="JAAOAM010000088">
    <property type="protein sequence ID" value="KAF5549486.1"/>
    <property type="molecule type" value="Genomic_DNA"/>
</dbReference>
<evidence type="ECO:0000313" key="3">
    <source>
        <dbReference type="Proteomes" id="UP000522262"/>
    </source>
</evidence>
<comment type="caution">
    <text evidence="2">The sequence shown here is derived from an EMBL/GenBank/DDBJ whole genome shotgun (WGS) entry which is preliminary data.</text>
</comment>
<accession>A0A8H5N0W4</accession>
<feature type="region of interest" description="Disordered" evidence="1">
    <location>
        <begin position="14"/>
        <end position="101"/>
    </location>
</feature>
<name>A0A8H5N0W4_9HYPO</name>
<dbReference type="Proteomes" id="UP000522262">
    <property type="component" value="Unassembled WGS sequence"/>
</dbReference>
<reference evidence="2 3" key="1">
    <citation type="submission" date="2020-05" db="EMBL/GenBank/DDBJ databases">
        <title>Identification and distribution of gene clusters putatively required for synthesis of sphingolipid metabolism inhibitors in phylogenetically diverse species of the filamentous fungus Fusarium.</title>
        <authorList>
            <person name="Kim H.-S."/>
            <person name="Busman M."/>
            <person name="Brown D.W."/>
            <person name="Divon H."/>
            <person name="Uhlig S."/>
            <person name="Proctor R.H."/>
        </authorList>
    </citation>
    <scope>NUCLEOTIDE SEQUENCE [LARGE SCALE GENOMIC DNA]</scope>
    <source>
        <strain evidence="2 3">NRRL 53147</strain>
    </source>
</reference>
<feature type="compositionally biased region" description="Low complexity" evidence="1">
    <location>
        <begin position="66"/>
        <end position="75"/>
    </location>
</feature>
<sequence length="170" mass="18820">MPWLITPSDLLAHHNRLAHQPDDPHNQNTTTPNQNEDIEMPSDTVDMEDSSSSTPERLDNNLLSIATAAAERAATNGNPADVQHERHSELLPPKPNSFIPGPNIATPSIEETSPTTCQSMPDPSLPAQLSPVGLRQQEVPLSSFMNQQLPWDVSLSDDRDLWWSDFEVLL</sequence>
<evidence type="ECO:0000256" key="1">
    <source>
        <dbReference type="SAM" id="MobiDB-lite"/>
    </source>
</evidence>
<feature type="compositionally biased region" description="Acidic residues" evidence="1">
    <location>
        <begin position="36"/>
        <end position="49"/>
    </location>
</feature>
<proteinExistence type="predicted"/>
<evidence type="ECO:0000313" key="2">
    <source>
        <dbReference type="EMBL" id="KAF5549486.1"/>
    </source>
</evidence>
<organism evidence="2 3">
    <name type="scientific">Fusarium mexicanum</name>
    <dbReference type="NCBI Taxonomy" id="751941"/>
    <lineage>
        <taxon>Eukaryota</taxon>
        <taxon>Fungi</taxon>
        <taxon>Dikarya</taxon>
        <taxon>Ascomycota</taxon>
        <taxon>Pezizomycotina</taxon>
        <taxon>Sordariomycetes</taxon>
        <taxon>Hypocreomycetidae</taxon>
        <taxon>Hypocreales</taxon>
        <taxon>Nectriaceae</taxon>
        <taxon>Fusarium</taxon>
        <taxon>Fusarium fujikuroi species complex</taxon>
    </lineage>
</organism>
<gene>
    <name evidence="2" type="ORF">FMEXI_4186</name>
</gene>
<keyword evidence="3" id="KW-1185">Reference proteome</keyword>
<feature type="compositionally biased region" description="Low complexity" evidence="1">
    <location>
        <begin position="26"/>
        <end position="35"/>
    </location>
</feature>
<protein>
    <submittedName>
        <fullName evidence="2">Uncharacterized protein</fullName>
    </submittedName>
</protein>